<reference evidence="7" key="1">
    <citation type="journal article" date="2014" name="PLoS ONE">
        <title>Transcriptome-Based Identification of ABC Transporters in the Western Tarnished Plant Bug Lygus hesperus.</title>
        <authorList>
            <person name="Hull J.J."/>
            <person name="Chaney K."/>
            <person name="Geib S.M."/>
            <person name="Fabrick J.A."/>
            <person name="Brent C.S."/>
            <person name="Walsh D."/>
            <person name="Lavine L.C."/>
        </authorList>
    </citation>
    <scope>NUCLEOTIDE SEQUENCE</scope>
</reference>
<dbReference type="InterPro" id="IPR036961">
    <property type="entry name" value="Kinesin_motor_dom_sf"/>
</dbReference>
<dbReference type="Gene3D" id="3.40.850.10">
    <property type="entry name" value="Kinesin motor domain"/>
    <property type="match status" value="1"/>
</dbReference>
<dbReference type="AlphaFoldDB" id="A0A0A9XKL2"/>
<dbReference type="InterPro" id="IPR001752">
    <property type="entry name" value="Kinesin_motor_dom"/>
</dbReference>
<dbReference type="SMART" id="SM00129">
    <property type="entry name" value="KISc"/>
    <property type="match status" value="1"/>
</dbReference>
<protein>
    <submittedName>
        <fullName evidence="7">Kinesin-II 95 kDa subunit</fullName>
    </submittedName>
    <submittedName>
        <fullName evidence="8">Kinesin-II subunit</fullName>
    </submittedName>
</protein>
<keyword evidence="4" id="KW-0206">Cytoskeleton</keyword>
<dbReference type="EMBL" id="GBHO01024251">
    <property type="protein sequence ID" value="JAG19353.1"/>
    <property type="molecule type" value="Transcribed_RNA"/>
</dbReference>
<proteinExistence type="inferred from homology"/>
<dbReference type="SUPFAM" id="SSF52540">
    <property type="entry name" value="P-loop containing nucleoside triphosphate hydrolases"/>
    <property type="match status" value="1"/>
</dbReference>
<dbReference type="GO" id="GO:0007018">
    <property type="term" value="P:microtubule-based movement"/>
    <property type="evidence" value="ECO:0007669"/>
    <property type="project" value="InterPro"/>
</dbReference>
<dbReference type="PRINTS" id="PR00380">
    <property type="entry name" value="KINESINHEAVY"/>
</dbReference>
<keyword evidence="4" id="KW-0963">Cytoplasm</keyword>
<keyword evidence="2" id="KW-0547">Nucleotide-binding</keyword>
<reference evidence="7" key="2">
    <citation type="submission" date="2014-07" db="EMBL/GenBank/DDBJ databases">
        <authorList>
            <person name="Hull J."/>
        </authorList>
    </citation>
    <scope>NUCLEOTIDE SEQUENCE</scope>
</reference>
<dbReference type="PROSITE" id="PS50067">
    <property type="entry name" value="KINESIN_MOTOR_2"/>
    <property type="match status" value="1"/>
</dbReference>
<evidence type="ECO:0000313" key="7">
    <source>
        <dbReference type="EMBL" id="JAG19353.1"/>
    </source>
</evidence>
<dbReference type="GO" id="GO:0003777">
    <property type="term" value="F:microtubule motor activity"/>
    <property type="evidence" value="ECO:0007669"/>
    <property type="project" value="InterPro"/>
</dbReference>
<evidence type="ECO:0000259" key="6">
    <source>
        <dbReference type="PROSITE" id="PS50067"/>
    </source>
</evidence>
<comment type="caution">
    <text evidence="5">Lacks conserved residue(s) required for the propagation of feature annotation.</text>
</comment>
<dbReference type="GO" id="GO:0008017">
    <property type="term" value="F:microtubule binding"/>
    <property type="evidence" value="ECO:0007669"/>
    <property type="project" value="InterPro"/>
</dbReference>
<keyword evidence="3" id="KW-0067">ATP-binding</keyword>
<reference evidence="8" key="3">
    <citation type="journal article" date="2016" name="Gigascience">
        <title>De novo construction of an expanded transcriptome assembly for the western tarnished plant bug, Lygus hesperus.</title>
        <authorList>
            <person name="Tassone E.E."/>
            <person name="Geib S.M."/>
            <person name="Hall B."/>
            <person name="Fabrick J.A."/>
            <person name="Brent C.S."/>
            <person name="Hull J.J."/>
        </authorList>
    </citation>
    <scope>NUCLEOTIDE SEQUENCE</scope>
</reference>
<dbReference type="InterPro" id="IPR027640">
    <property type="entry name" value="Kinesin-like_fam"/>
</dbReference>
<name>A0A0A9XKL2_LYGHE</name>
<evidence type="ECO:0000313" key="8">
    <source>
        <dbReference type="EMBL" id="JAQ15054.1"/>
    </source>
</evidence>
<dbReference type="PANTHER" id="PTHR47968">
    <property type="entry name" value="CENTROMERE PROTEIN E"/>
    <property type="match status" value="1"/>
</dbReference>
<dbReference type="Pfam" id="PF00225">
    <property type="entry name" value="Kinesin"/>
    <property type="match status" value="1"/>
</dbReference>
<evidence type="ECO:0000256" key="5">
    <source>
        <dbReference type="PROSITE-ProRule" id="PRU00283"/>
    </source>
</evidence>
<dbReference type="GO" id="GO:0005874">
    <property type="term" value="C:microtubule"/>
    <property type="evidence" value="ECO:0007669"/>
    <property type="project" value="TreeGrafter"/>
</dbReference>
<accession>A0A0A9XKL2</accession>
<gene>
    <name evidence="7" type="primary">KRP95</name>
    <name evidence="7" type="ORF">CM83_58519</name>
    <name evidence="8" type="ORF">g.37384</name>
</gene>
<evidence type="ECO:0000256" key="2">
    <source>
        <dbReference type="ARBA" id="ARBA00022741"/>
    </source>
</evidence>
<evidence type="ECO:0000256" key="1">
    <source>
        <dbReference type="ARBA" id="ARBA00004245"/>
    </source>
</evidence>
<evidence type="ECO:0000256" key="3">
    <source>
        <dbReference type="ARBA" id="ARBA00022840"/>
    </source>
</evidence>
<dbReference type="InterPro" id="IPR019821">
    <property type="entry name" value="Kinesin_motor_CS"/>
</dbReference>
<organism evidence="7">
    <name type="scientific">Lygus hesperus</name>
    <name type="common">Western plant bug</name>
    <dbReference type="NCBI Taxonomy" id="30085"/>
    <lineage>
        <taxon>Eukaryota</taxon>
        <taxon>Metazoa</taxon>
        <taxon>Ecdysozoa</taxon>
        <taxon>Arthropoda</taxon>
        <taxon>Hexapoda</taxon>
        <taxon>Insecta</taxon>
        <taxon>Pterygota</taxon>
        <taxon>Neoptera</taxon>
        <taxon>Paraneoptera</taxon>
        <taxon>Hemiptera</taxon>
        <taxon>Heteroptera</taxon>
        <taxon>Panheteroptera</taxon>
        <taxon>Cimicomorpha</taxon>
        <taxon>Miridae</taxon>
        <taxon>Mirini</taxon>
        <taxon>Lygus</taxon>
    </lineage>
</organism>
<dbReference type="PANTHER" id="PTHR47968:SF50">
    <property type="entry name" value="KINESIN-LIKE PROTEIN"/>
    <property type="match status" value="1"/>
</dbReference>
<dbReference type="GO" id="GO:0000278">
    <property type="term" value="P:mitotic cell cycle"/>
    <property type="evidence" value="ECO:0007669"/>
    <property type="project" value="TreeGrafter"/>
</dbReference>
<evidence type="ECO:0000256" key="4">
    <source>
        <dbReference type="ARBA" id="ARBA00023212"/>
    </source>
</evidence>
<dbReference type="InterPro" id="IPR027417">
    <property type="entry name" value="P-loop_NTPase"/>
</dbReference>
<dbReference type="PROSITE" id="PS00411">
    <property type="entry name" value="KINESIN_MOTOR_1"/>
    <property type="match status" value="1"/>
</dbReference>
<comment type="similarity">
    <text evidence="5">Belongs to the TRAFAC class myosin-kinesin ATPase superfamily. Kinesin family.</text>
</comment>
<sequence length="144" mass="15738">MVSSKLNLVDLAGSERQSKTNATGDTLKEGCNINLSLSALGTVIDTIVKGSPHIPYRSSPLTMLLKDSLGGNAKTVMFATISPAEHNLSETISTLRFADRAKQIKNKPVINMDIKDQKIFELTNLVCELKQKLSRYETEGTQSL</sequence>
<dbReference type="GO" id="GO:0005524">
    <property type="term" value="F:ATP binding"/>
    <property type="evidence" value="ECO:0007669"/>
    <property type="project" value="UniProtKB-KW"/>
</dbReference>
<feature type="domain" description="Kinesin motor" evidence="6">
    <location>
        <begin position="1"/>
        <end position="104"/>
    </location>
</feature>
<comment type="subcellular location">
    <subcellularLocation>
        <location evidence="1">Cytoplasm</location>
        <location evidence="1">Cytoskeleton</location>
    </subcellularLocation>
</comment>
<dbReference type="EMBL" id="GDHC01003575">
    <property type="protein sequence ID" value="JAQ15054.1"/>
    <property type="molecule type" value="Transcribed_RNA"/>
</dbReference>